<dbReference type="EMBL" id="CP029803">
    <property type="protein sequence ID" value="AWT58885.1"/>
    <property type="molecule type" value="Genomic_DNA"/>
</dbReference>
<comment type="function">
    <text evidence="3 14">Catalyzes the conversion of D-ribulose 5-phosphate to formate and 3,4-dihydroxy-2-butanone 4-phosphate.</text>
</comment>
<dbReference type="Pfam" id="PF00926">
    <property type="entry name" value="DHBP_synthase"/>
    <property type="match status" value="1"/>
</dbReference>
<keyword evidence="11 14" id="KW-0460">Magnesium</keyword>
<evidence type="ECO:0000259" key="15">
    <source>
        <dbReference type="Pfam" id="PF00925"/>
    </source>
</evidence>
<keyword evidence="10 14" id="KW-0479">Metal-binding</keyword>
<organism evidence="16 17">
    <name type="scientific">Candidatus Moanibacter tarae</name>
    <dbReference type="NCBI Taxonomy" id="2200854"/>
    <lineage>
        <taxon>Bacteria</taxon>
        <taxon>Pseudomonadati</taxon>
        <taxon>Verrucomicrobiota</taxon>
        <taxon>Opitutia</taxon>
        <taxon>Puniceicoccales</taxon>
        <taxon>Puniceicoccales incertae sedis</taxon>
        <taxon>Candidatus Moanibacter</taxon>
    </lineage>
</organism>
<keyword evidence="9 14" id="KW-0686">Riboflavin biosynthesis</keyword>
<dbReference type="Gene3D" id="3.40.50.10990">
    <property type="entry name" value="GTP cyclohydrolase II"/>
    <property type="match status" value="1"/>
</dbReference>
<feature type="binding site" evidence="14">
    <location>
        <position position="149"/>
    </location>
    <ligand>
        <name>Mg(2+)</name>
        <dbReference type="ChEBI" id="CHEBI:18420"/>
        <label>2</label>
    </ligand>
</feature>
<evidence type="ECO:0000256" key="2">
    <source>
        <dbReference type="ARBA" id="ARBA00001936"/>
    </source>
</evidence>
<dbReference type="Pfam" id="PF00925">
    <property type="entry name" value="GTP_cyclohydro2"/>
    <property type="match status" value="1"/>
</dbReference>
<evidence type="ECO:0000256" key="14">
    <source>
        <dbReference type="HAMAP-Rule" id="MF_00180"/>
    </source>
</evidence>
<evidence type="ECO:0000313" key="16">
    <source>
        <dbReference type="EMBL" id="AWT58885.1"/>
    </source>
</evidence>
<reference evidence="16 17" key="1">
    <citation type="submission" date="2018-06" db="EMBL/GenBank/DDBJ databases">
        <title>Draft Genome Sequence of a Novel Marine Bacterium Related to the Verrucomicrobia.</title>
        <authorList>
            <person name="Vosseberg J."/>
            <person name="Martijn J."/>
            <person name="Ettema T.J.G."/>
        </authorList>
    </citation>
    <scope>NUCLEOTIDE SEQUENCE [LARGE SCALE GENOMIC DNA]</scope>
    <source>
        <strain evidence="16">TARA_B100001123</strain>
    </source>
</reference>
<dbReference type="NCBIfam" id="TIGR00506">
    <property type="entry name" value="ribB"/>
    <property type="match status" value="1"/>
</dbReference>
<dbReference type="AlphaFoldDB" id="A0A2Z4ACD2"/>
<feature type="binding site" evidence="14">
    <location>
        <position position="34"/>
    </location>
    <ligand>
        <name>Mg(2+)</name>
        <dbReference type="ChEBI" id="CHEBI:18420"/>
        <label>2</label>
    </ligand>
</feature>
<feature type="site" description="Essential for catalytic activity" evidence="14">
    <location>
        <position position="170"/>
    </location>
</feature>
<comment type="cofactor">
    <cofactor evidence="2">
        <name>Mn(2+)</name>
        <dbReference type="ChEBI" id="CHEBI:29035"/>
    </cofactor>
</comment>
<dbReference type="InterPro" id="IPR017945">
    <property type="entry name" value="DHBP_synth_RibB-like_a/b_dom"/>
</dbReference>
<comment type="catalytic activity">
    <reaction evidence="1 14">
        <text>D-ribulose 5-phosphate = (2S)-2-hydroxy-3-oxobutyl phosphate + formate + H(+)</text>
        <dbReference type="Rhea" id="RHEA:18457"/>
        <dbReference type="ChEBI" id="CHEBI:15378"/>
        <dbReference type="ChEBI" id="CHEBI:15740"/>
        <dbReference type="ChEBI" id="CHEBI:58121"/>
        <dbReference type="ChEBI" id="CHEBI:58830"/>
        <dbReference type="EC" id="4.1.99.12"/>
    </reaction>
</comment>
<evidence type="ECO:0000256" key="1">
    <source>
        <dbReference type="ARBA" id="ARBA00000141"/>
    </source>
</evidence>
<keyword evidence="12 14" id="KW-0464">Manganese</keyword>
<dbReference type="InterPro" id="IPR000422">
    <property type="entry name" value="DHBP_synthase_RibB"/>
</dbReference>
<evidence type="ECO:0000256" key="6">
    <source>
        <dbReference type="ARBA" id="ARBA00008976"/>
    </source>
</evidence>
<dbReference type="GO" id="GO:0003935">
    <property type="term" value="F:GTP cyclohydrolase II activity"/>
    <property type="evidence" value="ECO:0007669"/>
    <property type="project" value="TreeGrafter"/>
</dbReference>
<evidence type="ECO:0000256" key="9">
    <source>
        <dbReference type="ARBA" id="ARBA00022619"/>
    </source>
</evidence>
<evidence type="ECO:0000256" key="5">
    <source>
        <dbReference type="ARBA" id="ARBA00005520"/>
    </source>
</evidence>
<proteinExistence type="inferred from homology"/>
<dbReference type="PANTHER" id="PTHR21327">
    <property type="entry name" value="GTP CYCLOHYDROLASE II-RELATED"/>
    <property type="match status" value="1"/>
</dbReference>
<dbReference type="PIRSF" id="PIRSF001259">
    <property type="entry name" value="RibA"/>
    <property type="match status" value="1"/>
</dbReference>
<feature type="binding site" evidence="14">
    <location>
        <position position="38"/>
    </location>
    <ligand>
        <name>D-ribulose 5-phosphate</name>
        <dbReference type="ChEBI" id="CHEBI:58121"/>
    </ligand>
</feature>
<dbReference type="InterPro" id="IPR036144">
    <property type="entry name" value="RibA-like_sf"/>
</dbReference>
<gene>
    <name evidence="16" type="primary">ribBA</name>
    <name evidence="14" type="synonym">ribB</name>
    <name evidence="16" type="ORF">DF168_00057</name>
</gene>
<dbReference type="Proteomes" id="UP000247465">
    <property type="component" value="Chromosome"/>
</dbReference>
<evidence type="ECO:0000313" key="17">
    <source>
        <dbReference type="Proteomes" id="UP000247465"/>
    </source>
</evidence>
<evidence type="ECO:0000256" key="7">
    <source>
        <dbReference type="ARBA" id="ARBA00012153"/>
    </source>
</evidence>
<dbReference type="Gene3D" id="3.90.870.10">
    <property type="entry name" value="DHBP synthase"/>
    <property type="match status" value="1"/>
</dbReference>
<feature type="binding site" evidence="14">
    <location>
        <begin position="146"/>
        <end position="150"/>
    </location>
    <ligand>
        <name>D-ribulose 5-phosphate</name>
        <dbReference type="ChEBI" id="CHEBI:58121"/>
    </ligand>
</feature>
<comment type="similarity">
    <text evidence="14">Belongs to the DHBP synthase family.</text>
</comment>
<comment type="subunit">
    <text evidence="14">Homodimer.</text>
</comment>
<dbReference type="EC" id="4.1.99.12" evidence="7 14"/>
<evidence type="ECO:0000256" key="3">
    <source>
        <dbReference type="ARBA" id="ARBA00002284"/>
    </source>
</evidence>
<evidence type="ECO:0000256" key="8">
    <source>
        <dbReference type="ARBA" id="ARBA00018836"/>
    </source>
</evidence>
<accession>A0A2Z4ACD2</accession>
<dbReference type="InterPro" id="IPR032677">
    <property type="entry name" value="GTP_cyclohydro_II"/>
</dbReference>
<evidence type="ECO:0000256" key="10">
    <source>
        <dbReference type="ARBA" id="ARBA00022723"/>
    </source>
</evidence>
<comment type="similarity">
    <text evidence="5">In the N-terminal section; belongs to the DHBP synthase family.</text>
</comment>
<dbReference type="GO" id="GO:0030145">
    <property type="term" value="F:manganese ion binding"/>
    <property type="evidence" value="ECO:0007669"/>
    <property type="project" value="UniProtKB-UniRule"/>
</dbReference>
<name>A0A2Z4ACD2_9BACT</name>
<dbReference type="SUPFAM" id="SSF55821">
    <property type="entry name" value="YrdC/RibB"/>
    <property type="match status" value="1"/>
</dbReference>
<sequence>MSQFSTAPFDSVEEAVNEIAKGNLVIVTDDKNRENEGDIVMAASEATPEKVNMMIQHARGLVCVPTQGHQLRMLGLNPMVQENLEVHSTDFTVSVDAADGITTGISAYDRAVTIRLLADSKTTPEMLVRPGHVFPLRARSGGVLERAGHTEAIVDLASLAGLPPAGVICEILNEDGSCARLPQLVDFKQRFGLKMISIADLIIFRHQRERLVEEVANQPFLSDFGEFQLRIFRNVIDGAMYYALVKGEVDEEPTLVRVQAENLLSDLFRESGRNGGRDLILSLDRIEEEGCGVVLYLEKPNGGLSFDRGVEEGVKSLNTTPFDFRDYGMGAQILAELGLKKIRLLSNTTRKIVALEGYGLEIVENVSLEDRGNKSKDIAGLGRVRDFS</sequence>
<dbReference type="KEGG" id="mtar:DF168_00057"/>
<dbReference type="FunFam" id="3.90.870.10:FF:000001">
    <property type="entry name" value="Riboflavin biosynthesis protein RibBA"/>
    <property type="match status" value="1"/>
</dbReference>
<feature type="binding site" evidence="14">
    <location>
        <position position="34"/>
    </location>
    <ligand>
        <name>Mg(2+)</name>
        <dbReference type="ChEBI" id="CHEBI:18420"/>
        <label>1</label>
    </ligand>
</feature>
<dbReference type="HAMAP" id="MF_00180">
    <property type="entry name" value="RibB"/>
    <property type="match status" value="1"/>
</dbReference>
<evidence type="ECO:0000256" key="11">
    <source>
        <dbReference type="ARBA" id="ARBA00022842"/>
    </source>
</evidence>
<dbReference type="GO" id="GO:0008686">
    <property type="term" value="F:3,4-dihydroxy-2-butanone-4-phosphate synthase activity"/>
    <property type="evidence" value="ECO:0007669"/>
    <property type="project" value="UniProtKB-UniRule"/>
</dbReference>
<comment type="pathway">
    <text evidence="4 14">Cofactor biosynthesis; riboflavin biosynthesis; 2-hydroxy-3-oxobutyl phosphate from D-ribulose 5-phosphate: step 1/1.</text>
</comment>
<evidence type="ECO:0000256" key="13">
    <source>
        <dbReference type="ARBA" id="ARBA00023239"/>
    </source>
</evidence>
<comment type="cofactor">
    <cofactor evidence="14">
        <name>Mg(2+)</name>
        <dbReference type="ChEBI" id="CHEBI:18420"/>
    </cofactor>
    <cofactor evidence="14">
        <name>Mn(2+)</name>
        <dbReference type="ChEBI" id="CHEBI:29035"/>
    </cofactor>
    <text evidence="14">Binds 2 divalent metal cations per subunit. Magnesium or manganese.</text>
</comment>
<evidence type="ECO:0000256" key="12">
    <source>
        <dbReference type="ARBA" id="ARBA00023211"/>
    </source>
</evidence>
<keyword evidence="13 14" id="KW-0456">Lyase</keyword>
<feature type="binding site" evidence="14">
    <location>
        <begin position="33"/>
        <end position="34"/>
    </location>
    <ligand>
        <name>D-ribulose 5-phosphate</name>
        <dbReference type="ChEBI" id="CHEBI:58121"/>
    </ligand>
</feature>
<dbReference type="SUPFAM" id="SSF142695">
    <property type="entry name" value="RibA-like"/>
    <property type="match status" value="1"/>
</dbReference>
<dbReference type="PANTHER" id="PTHR21327:SF18">
    <property type="entry name" value="3,4-DIHYDROXY-2-BUTANONE 4-PHOSPHATE SYNTHASE"/>
    <property type="match status" value="1"/>
</dbReference>
<feature type="site" description="Essential for catalytic activity" evidence="14">
    <location>
        <position position="132"/>
    </location>
</feature>
<evidence type="ECO:0000256" key="4">
    <source>
        <dbReference type="ARBA" id="ARBA00004904"/>
    </source>
</evidence>
<comment type="similarity">
    <text evidence="6">In the C-terminal section; belongs to the GTP cyclohydrolase II family.</text>
</comment>
<dbReference type="GO" id="GO:0009231">
    <property type="term" value="P:riboflavin biosynthetic process"/>
    <property type="evidence" value="ECO:0007669"/>
    <property type="project" value="UniProtKB-UniRule"/>
</dbReference>
<dbReference type="GO" id="GO:0005829">
    <property type="term" value="C:cytosol"/>
    <property type="evidence" value="ECO:0007669"/>
    <property type="project" value="TreeGrafter"/>
</dbReference>
<feature type="domain" description="GTP cyclohydrolase II" evidence="15">
    <location>
        <begin position="217"/>
        <end position="366"/>
    </location>
</feature>
<dbReference type="UniPathway" id="UPA00275">
    <property type="reaction ID" value="UER00399"/>
</dbReference>
<dbReference type="GO" id="GO:0000287">
    <property type="term" value="F:magnesium ion binding"/>
    <property type="evidence" value="ECO:0007669"/>
    <property type="project" value="UniProtKB-UniRule"/>
</dbReference>
<protein>
    <recommendedName>
        <fullName evidence="8 14">3,4-dihydroxy-2-butanone 4-phosphate synthase</fullName>
        <shortName evidence="14">DHBP synthase</shortName>
        <ecNumber evidence="7 14">4.1.99.12</ecNumber>
    </recommendedName>
</protein>